<name>A0A8S3T6Q9_MYTED</name>
<keyword evidence="3" id="KW-1185">Reference proteome</keyword>
<feature type="region of interest" description="Disordered" evidence="1">
    <location>
        <begin position="1"/>
        <end position="51"/>
    </location>
</feature>
<sequence>MRRDDEVRQKELDAKRKARKDDQVNEKERLCKQASRNRDRSKIRNYDRSVKSQKRKAEEFACHESKLKKQKQQGSSLEQCIDIFSKNIIEGQLVHLHCRHSYVNPIVIKGLKRKSTSPAPLATPSTLRSEKQFNFKEDCLFCGNSTFEITAKTNLFDVHAVQTTEFQTTVEQICIERKDEWATQEE</sequence>
<accession>A0A8S3T6Q9</accession>
<protein>
    <submittedName>
        <fullName evidence="2">Uncharacterized protein</fullName>
    </submittedName>
</protein>
<reference evidence="2" key="1">
    <citation type="submission" date="2021-03" db="EMBL/GenBank/DDBJ databases">
        <authorList>
            <person name="Bekaert M."/>
        </authorList>
    </citation>
    <scope>NUCLEOTIDE SEQUENCE</scope>
</reference>
<dbReference type="EMBL" id="CAJPWZ010002028">
    <property type="protein sequence ID" value="CAG2229526.1"/>
    <property type="molecule type" value="Genomic_DNA"/>
</dbReference>
<organism evidence="2 3">
    <name type="scientific">Mytilus edulis</name>
    <name type="common">Blue mussel</name>
    <dbReference type="NCBI Taxonomy" id="6550"/>
    <lineage>
        <taxon>Eukaryota</taxon>
        <taxon>Metazoa</taxon>
        <taxon>Spiralia</taxon>
        <taxon>Lophotrochozoa</taxon>
        <taxon>Mollusca</taxon>
        <taxon>Bivalvia</taxon>
        <taxon>Autobranchia</taxon>
        <taxon>Pteriomorphia</taxon>
        <taxon>Mytilida</taxon>
        <taxon>Mytiloidea</taxon>
        <taxon>Mytilidae</taxon>
        <taxon>Mytilinae</taxon>
        <taxon>Mytilus</taxon>
    </lineage>
</organism>
<evidence type="ECO:0000256" key="1">
    <source>
        <dbReference type="SAM" id="MobiDB-lite"/>
    </source>
</evidence>
<gene>
    <name evidence="2" type="ORF">MEDL_42410</name>
</gene>
<evidence type="ECO:0000313" key="2">
    <source>
        <dbReference type="EMBL" id="CAG2229526.1"/>
    </source>
</evidence>
<dbReference type="OrthoDB" id="6753017at2759"/>
<evidence type="ECO:0000313" key="3">
    <source>
        <dbReference type="Proteomes" id="UP000683360"/>
    </source>
</evidence>
<proteinExistence type="predicted"/>
<dbReference type="Proteomes" id="UP000683360">
    <property type="component" value="Unassembled WGS sequence"/>
</dbReference>
<comment type="caution">
    <text evidence="2">The sequence shown here is derived from an EMBL/GenBank/DDBJ whole genome shotgun (WGS) entry which is preliminary data.</text>
</comment>
<dbReference type="AlphaFoldDB" id="A0A8S3T6Q9"/>